<dbReference type="EMBL" id="JAVIFY010000004">
    <property type="protein sequence ID" value="MDQ9091411.1"/>
    <property type="molecule type" value="Genomic_DNA"/>
</dbReference>
<dbReference type="RefSeq" id="WP_309038716.1">
    <property type="nucleotide sequence ID" value="NZ_JAVIFY010000004.1"/>
</dbReference>
<keyword evidence="2" id="KW-1185">Reference proteome</keyword>
<sequence length="209" mass="23986">MIKIDKATDLPKPFLEYALSQGATFENMNKEAKQALRIALLTEQKFICAYCNGALKDDPLKTKIEHFKSQFDKPDLQLDYSNLLICCLGNQGKKINDQTCDTRKANLGLKFSPTDQKISTLIDYENTTGIIKSRDQGFSQQLDEVLNLNLKTLQNNRKAALNSLRDQLRRRGNKTPNFVKIKEQLIQKEKLREYIGIVLSYLDKKIVKK</sequence>
<keyword evidence="1" id="KW-0255">Endonuclease</keyword>
<accession>A0ABU1BCB3</accession>
<dbReference type="InterPro" id="IPR013467">
    <property type="entry name" value="HNH78-like"/>
</dbReference>
<keyword evidence="1" id="KW-0378">Hydrolase</keyword>
<keyword evidence="1" id="KW-0540">Nuclease</keyword>
<dbReference type="NCBIfam" id="TIGR02646">
    <property type="entry name" value="retron system putative HNH endonuclease"/>
    <property type="match status" value="1"/>
</dbReference>
<protein>
    <submittedName>
        <fullName evidence="1">Retron system putative HNH endonuclease</fullName>
    </submittedName>
</protein>
<evidence type="ECO:0000313" key="1">
    <source>
        <dbReference type="EMBL" id="MDQ9091411.1"/>
    </source>
</evidence>
<organism evidence="1 2">
    <name type="scientific">Pseudoalteromonas haloplanktis</name>
    <name type="common">Alteromonas haloplanktis</name>
    <dbReference type="NCBI Taxonomy" id="228"/>
    <lineage>
        <taxon>Bacteria</taxon>
        <taxon>Pseudomonadati</taxon>
        <taxon>Pseudomonadota</taxon>
        <taxon>Gammaproteobacteria</taxon>
        <taxon>Alteromonadales</taxon>
        <taxon>Pseudoalteromonadaceae</taxon>
        <taxon>Pseudoalteromonas</taxon>
    </lineage>
</organism>
<gene>
    <name evidence="1" type="ORF">RC083_07395</name>
</gene>
<reference evidence="1 2" key="1">
    <citation type="submission" date="2023-08" db="EMBL/GenBank/DDBJ databases">
        <title>Pseudoalteromonas haloplanktis LL1 genome.</title>
        <authorList>
            <person name="Wu S."/>
        </authorList>
    </citation>
    <scope>NUCLEOTIDE SEQUENCE [LARGE SCALE GENOMIC DNA]</scope>
    <source>
        <strain evidence="1 2">LL1</strain>
    </source>
</reference>
<proteinExistence type="predicted"/>
<name>A0ABU1BCB3_PSEHA</name>
<dbReference type="GO" id="GO:0004519">
    <property type="term" value="F:endonuclease activity"/>
    <property type="evidence" value="ECO:0007669"/>
    <property type="project" value="UniProtKB-KW"/>
</dbReference>
<dbReference type="Proteomes" id="UP001226574">
    <property type="component" value="Unassembled WGS sequence"/>
</dbReference>
<evidence type="ECO:0000313" key="2">
    <source>
        <dbReference type="Proteomes" id="UP001226574"/>
    </source>
</evidence>
<comment type="caution">
    <text evidence="1">The sequence shown here is derived from an EMBL/GenBank/DDBJ whole genome shotgun (WGS) entry which is preliminary data.</text>
</comment>